<dbReference type="PANTHER" id="PTHR10044:SF139">
    <property type="entry name" value="DEATH-ASSOCIATED INHIBITOR OF APOPTOSIS 2"/>
    <property type="match status" value="1"/>
</dbReference>
<organism evidence="7 8">
    <name type="scientific">Halocaridina rubra</name>
    <name type="common">Hawaiian red shrimp</name>
    <dbReference type="NCBI Taxonomy" id="373956"/>
    <lineage>
        <taxon>Eukaryota</taxon>
        <taxon>Metazoa</taxon>
        <taxon>Ecdysozoa</taxon>
        <taxon>Arthropoda</taxon>
        <taxon>Crustacea</taxon>
        <taxon>Multicrustacea</taxon>
        <taxon>Malacostraca</taxon>
        <taxon>Eumalacostraca</taxon>
        <taxon>Eucarida</taxon>
        <taxon>Decapoda</taxon>
        <taxon>Pleocyemata</taxon>
        <taxon>Caridea</taxon>
        <taxon>Atyoidea</taxon>
        <taxon>Atyidae</taxon>
        <taxon>Halocaridina</taxon>
    </lineage>
</organism>
<dbReference type="GO" id="GO:0043066">
    <property type="term" value="P:negative regulation of apoptotic process"/>
    <property type="evidence" value="ECO:0007669"/>
    <property type="project" value="TreeGrafter"/>
</dbReference>
<dbReference type="GO" id="GO:0005737">
    <property type="term" value="C:cytoplasm"/>
    <property type="evidence" value="ECO:0007669"/>
    <property type="project" value="TreeGrafter"/>
</dbReference>
<comment type="similarity">
    <text evidence="1">Belongs to the IAP family.</text>
</comment>
<dbReference type="SMART" id="SM00238">
    <property type="entry name" value="BIR"/>
    <property type="match status" value="2"/>
</dbReference>
<evidence type="ECO:0000259" key="6">
    <source>
        <dbReference type="PROSITE" id="PS50089"/>
    </source>
</evidence>
<dbReference type="InterPro" id="IPR013083">
    <property type="entry name" value="Znf_RING/FYVE/PHD"/>
</dbReference>
<keyword evidence="2 4" id="KW-0863">Zinc-finger</keyword>
<dbReference type="SUPFAM" id="SSF57924">
    <property type="entry name" value="Inhibitor of apoptosis (IAP) repeat"/>
    <property type="match status" value="2"/>
</dbReference>
<dbReference type="EMBL" id="JAXCGZ010021263">
    <property type="protein sequence ID" value="KAK7055030.1"/>
    <property type="molecule type" value="Genomic_DNA"/>
</dbReference>
<dbReference type="GO" id="GO:0043027">
    <property type="term" value="F:cysteine-type endopeptidase inhibitor activity involved in apoptotic process"/>
    <property type="evidence" value="ECO:0007669"/>
    <property type="project" value="TreeGrafter"/>
</dbReference>
<keyword evidence="7" id="KW-0808">Transferase</keyword>
<feature type="region of interest" description="Disordered" evidence="5">
    <location>
        <begin position="1"/>
        <end position="27"/>
    </location>
</feature>
<sequence>MALQYDGRMVKPETDNGQTRRESEHRGERRFHWQSALLLESVRRDTFSNWPVPYVEPDKLAQAGFFYLRTEDHVQCIFCQGIVGYWDPGDDPLTEHKKHFPNCPFITGSATGNIPRARHDNTSTEALYRFLDDYHTFRVSTTRPKPPKSAFQTDSALVSEAGQLVYPHFNTITNRLQSYSRWPKHVGLGPDVLAEAGFFSTGLADWVQCFHCGGGLHGWRSEDNPIVDHARFFPYCLFARGKLGEDAVNKTVQENPPPQSNSRPIKLSIQEVELLLIHPIAKRLLAMGLSPVSVKEALKRRIEDKGVICRTVTEALEYVFNYEEQQLKNSNTNNFSHDGSLLPYEMSVAASFRSGHSVQEHHNSQMEMERMRLLGELEILRHQVEIAEKPLLCRVCRNARVAIAFQPCYHLHLCSTCARPQDTCPSCGAVVRGTLKPIIG</sequence>
<dbReference type="PROSITE" id="PS50089">
    <property type="entry name" value="ZF_RING_2"/>
    <property type="match status" value="1"/>
</dbReference>
<keyword evidence="7" id="KW-0012">Acyltransferase</keyword>
<dbReference type="Proteomes" id="UP001381693">
    <property type="component" value="Unassembled WGS sequence"/>
</dbReference>
<evidence type="ECO:0000313" key="8">
    <source>
        <dbReference type="Proteomes" id="UP001381693"/>
    </source>
</evidence>
<dbReference type="GO" id="GO:0061630">
    <property type="term" value="F:ubiquitin protein ligase activity"/>
    <property type="evidence" value="ECO:0007669"/>
    <property type="project" value="UniProtKB-EC"/>
</dbReference>
<protein>
    <submittedName>
        <fullName evidence="7">Regulation of natural killer cell apoptotic process</fullName>
        <ecNumber evidence="7">2.3.2.27</ecNumber>
    </submittedName>
</protein>
<dbReference type="Gene3D" id="1.10.1170.10">
    <property type="entry name" value="Inhibitor Of Apoptosis Protein (2mihbC-IAP-1), Chain A"/>
    <property type="match status" value="2"/>
</dbReference>
<dbReference type="InterPro" id="IPR001370">
    <property type="entry name" value="BIR_rpt"/>
</dbReference>
<proteinExistence type="inferred from homology"/>
<dbReference type="EC" id="2.3.2.27" evidence="7"/>
<dbReference type="InterPro" id="IPR050784">
    <property type="entry name" value="IAP"/>
</dbReference>
<dbReference type="InterPro" id="IPR001841">
    <property type="entry name" value="Znf_RING"/>
</dbReference>
<dbReference type="PROSITE" id="PS50143">
    <property type="entry name" value="BIR_REPEAT_2"/>
    <property type="match status" value="2"/>
</dbReference>
<evidence type="ECO:0000313" key="7">
    <source>
        <dbReference type="EMBL" id="KAK7055030.1"/>
    </source>
</evidence>
<evidence type="ECO:0000256" key="2">
    <source>
        <dbReference type="ARBA" id="ARBA00022771"/>
    </source>
</evidence>
<dbReference type="Gene3D" id="3.30.40.10">
    <property type="entry name" value="Zinc/RING finger domain, C3HC4 (zinc finger)"/>
    <property type="match status" value="1"/>
</dbReference>
<keyword evidence="3" id="KW-0862">Zinc</keyword>
<dbReference type="GO" id="GO:0051726">
    <property type="term" value="P:regulation of cell cycle"/>
    <property type="evidence" value="ECO:0007669"/>
    <property type="project" value="TreeGrafter"/>
</dbReference>
<name>A0AAN8ZQG5_HALRR</name>
<keyword evidence="8" id="KW-1185">Reference proteome</keyword>
<dbReference type="PANTHER" id="PTHR10044">
    <property type="entry name" value="INHIBITOR OF APOPTOSIS"/>
    <property type="match status" value="1"/>
</dbReference>
<reference evidence="7 8" key="1">
    <citation type="submission" date="2023-11" db="EMBL/GenBank/DDBJ databases">
        <title>Halocaridina rubra genome assembly.</title>
        <authorList>
            <person name="Smith C."/>
        </authorList>
    </citation>
    <scope>NUCLEOTIDE SEQUENCE [LARGE SCALE GENOMIC DNA]</scope>
    <source>
        <strain evidence="7">EP-1</strain>
        <tissue evidence="7">Whole</tissue>
    </source>
</reference>
<evidence type="ECO:0000256" key="5">
    <source>
        <dbReference type="SAM" id="MobiDB-lite"/>
    </source>
</evidence>
<keyword evidence="2 4" id="KW-0479">Metal-binding</keyword>
<dbReference type="Pfam" id="PF00653">
    <property type="entry name" value="BIR"/>
    <property type="match status" value="2"/>
</dbReference>
<dbReference type="AlphaFoldDB" id="A0AAN8ZQG5"/>
<evidence type="ECO:0000256" key="1">
    <source>
        <dbReference type="ARBA" id="ARBA00006672"/>
    </source>
</evidence>
<dbReference type="CDD" id="cd00022">
    <property type="entry name" value="BIR"/>
    <property type="match status" value="2"/>
</dbReference>
<dbReference type="PROSITE" id="PS01282">
    <property type="entry name" value="BIR_REPEAT_1"/>
    <property type="match status" value="1"/>
</dbReference>
<dbReference type="GO" id="GO:0031398">
    <property type="term" value="P:positive regulation of protein ubiquitination"/>
    <property type="evidence" value="ECO:0007669"/>
    <property type="project" value="TreeGrafter"/>
</dbReference>
<evidence type="ECO:0000256" key="3">
    <source>
        <dbReference type="ARBA" id="ARBA00022833"/>
    </source>
</evidence>
<feature type="compositionally biased region" description="Basic and acidic residues" evidence="5">
    <location>
        <begin position="8"/>
        <end position="27"/>
    </location>
</feature>
<dbReference type="Pfam" id="PF13920">
    <property type="entry name" value="zf-C3HC4_3"/>
    <property type="match status" value="1"/>
</dbReference>
<gene>
    <name evidence="7" type="primary">BIRC7</name>
    <name evidence="7" type="ORF">SK128_027428</name>
</gene>
<accession>A0AAN8ZQG5</accession>
<comment type="caution">
    <text evidence="7">The sequence shown here is derived from an EMBL/GenBank/DDBJ whole genome shotgun (WGS) entry which is preliminary data.</text>
</comment>
<feature type="domain" description="RING-type" evidence="6">
    <location>
        <begin position="393"/>
        <end position="427"/>
    </location>
</feature>
<dbReference type="GO" id="GO:0005634">
    <property type="term" value="C:nucleus"/>
    <property type="evidence" value="ECO:0007669"/>
    <property type="project" value="TreeGrafter"/>
</dbReference>
<evidence type="ECO:0000256" key="4">
    <source>
        <dbReference type="PROSITE-ProRule" id="PRU00175"/>
    </source>
</evidence>
<dbReference type="GO" id="GO:0008270">
    <property type="term" value="F:zinc ion binding"/>
    <property type="evidence" value="ECO:0007669"/>
    <property type="project" value="UniProtKB-KW"/>
</dbReference>